<proteinExistence type="predicted"/>
<dbReference type="Pfam" id="PF04134">
    <property type="entry name" value="DCC1-like"/>
    <property type="match status" value="1"/>
</dbReference>
<dbReference type="InterPro" id="IPR007263">
    <property type="entry name" value="DCC1-like"/>
</dbReference>
<evidence type="ECO:0000313" key="1">
    <source>
        <dbReference type="EMBL" id="KOX89800.1"/>
    </source>
</evidence>
<name>A0A0N0BLN1_THEAQ</name>
<dbReference type="RefSeq" id="WP_053767544.1">
    <property type="nucleotide sequence ID" value="NZ_LHCI01000106.1"/>
</dbReference>
<evidence type="ECO:0008006" key="3">
    <source>
        <dbReference type="Google" id="ProtNLM"/>
    </source>
</evidence>
<dbReference type="EMBL" id="LHCI01000106">
    <property type="protein sequence ID" value="KOX89800.1"/>
    <property type="molecule type" value="Genomic_DNA"/>
</dbReference>
<reference evidence="1 2" key="1">
    <citation type="submission" date="2015-07" db="EMBL/GenBank/DDBJ databases">
        <authorList>
            <person name="Noorani M."/>
        </authorList>
    </citation>
    <scope>NUCLEOTIDE SEQUENCE [LARGE SCALE GENOMIC DNA]</scope>
    <source>
        <strain evidence="2">ATCC 25104 / DSM 625 / JCM 10724 / NBRC 103206 / NCIMB 11243 / YT-1</strain>
    </source>
</reference>
<sequence>MRVLIDARCPYCRALGRALEALDLGKGLKVEPLQEARDLPQEALLKELHVLEGERVYRGYAALLQLARRLPLLRPLYPLLLLGRVGGLGERLYQAWARRRPRA</sequence>
<protein>
    <recommendedName>
        <fullName evidence="3">DUF393 domain-containing protein</fullName>
    </recommendedName>
</protein>
<accession>A0A0N0BLN1</accession>
<gene>
    <name evidence="1" type="ORF">BVI061214_00981</name>
</gene>
<comment type="caution">
    <text evidence="1">The sequence shown here is derived from an EMBL/GenBank/DDBJ whole genome shotgun (WGS) entry which is preliminary data.</text>
</comment>
<dbReference type="AlphaFoldDB" id="A0A0N0BLN1"/>
<evidence type="ECO:0000313" key="2">
    <source>
        <dbReference type="Proteomes" id="UP000037685"/>
    </source>
</evidence>
<dbReference type="Proteomes" id="UP000037685">
    <property type="component" value="Unassembled WGS sequence"/>
</dbReference>
<dbReference type="PATRIC" id="fig|271.14.peg.1058"/>
<organism evidence="1 2">
    <name type="scientific">Thermus aquaticus</name>
    <dbReference type="NCBI Taxonomy" id="271"/>
    <lineage>
        <taxon>Bacteria</taxon>
        <taxon>Thermotogati</taxon>
        <taxon>Deinococcota</taxon>
        <taxon>Deinococci</taxon>
        <taxon>Thermales</taxon>
        <taxon>Thermaceae</taxon>
        <taxon>Thermus</taxon>
    </lineage>
</organism>
<dbReference type="GO" id="GO:0015035">
    <property type="term" value="F:protein-disulfide reductase activity"/>
    <property type="evidence" value="ECO:0007669"/>
    <property type="project" value="InterPro"/>
</dbReference>